<dbReference type="Proteomes" id="UP000594260">
    <property type="component" value="Unplaced"/>
</dbReference>
<dbReference type="PANTHER" id="PTHR12313">
    <property type="entry name" value="E3 UBIQUITIN-PROTEIN LIGASE RNF5-RELATED"/>
    <property type="match status" value="1"/>
</dbReference>
<dbReference type="Gene3D" id="3.30.40.10">
    <property type="entry name" value="Zinc/RING finger domain, C3HC4 (zinc finger)"/>
    <property type="match status" value="1"/>
</dbReference>
<dbReference type="OrthoDB" id="302966at2759"/>
<evidence type="ECO:0000256" key="11">
    <source>
        <dbReference type="PROSITE-ProRule" id="PRU00175"/>
    </source>
</evidence>
<dbReference type="UniPathway" id="UPA00143"/>
<dbReference type="OMA" id="PENRGQW"/>
<evidence type="ECO:0000256" key="6">
    <source>
        <dbReference type="ARBA" id="ARBA00022723"/>
    </source>
</evidence>
<feature type="signal peptide" evidence="14">
    <location>
        <begin position="1"/>
        <end position="18"/>
    </location>
</feature>
<keyword evidence="7 11" id="KW-0863">Zinc-finger</keyword>
<accession>A0A7M7KMD9</accession>
<dbReference type="SMART" id="SM00184">
    <property type="entry name" value="RING"/>
    <property type="match status" value="1"/>
</dbReference>
<dbReference type="GO" id="GO:0008270">
    <property type="term" value="F:zinc ion binding"/>
    <property type="evidence" value="ECO:0007669"/>
    <property type="project" value="UniProtKB-KW"/>
</dbReference>
<keyword evidence="9" id="KW-0862">Zinc</keyword>
<dbReference type="InParanoid" id="A0A7M7KMD9"/>
<evidence type="ECO:0000256" key="2">
    <source>
        <dbReference type="ARBA" id="ARBA00004308"/>
    </source>
</evidence>
<feature type="domain" description="RING-type" evidence="15">
    <location>
        <begin position="42"/>
        <end position="83"/>
    </location>
</feature>
<dbReference type="KEGG" id="vde:111253216"/>
<dbReference type="AlphaFoldDB" id="A0A7M7KMD9"/>
<feature type="transmembrane region" description="Helical" evidence="13">
    <location>
        <begin position="186"/>
        <end position="204"/>
    </location>
</feature>
<evidence type="ECO:0000259" key="15">
    <source>
        <dbReference type="PROSITE" id="PS50089"/>
    </source>
</evidence>
<evidence type="ECO:0000256" key="8">
    <source>
        <dbReference type="ARBA" id="ARBA00022786"/>
    </source>
</evidence>
<proteinExistence type="predicted"/>
<name>A0A7M7KMD9_VARDE</name>
<reference evidence="16" key="1">
    <citation type="submission" date="2021-01" db="UniProtKB">
        <authorList>
            <consortium name="EnsemblMetazoa"/>
        </authorList>
    </citation>
    <scope>IDENTIFICATION</scope>
</reference>
<dbReference type="EC" id="2.3.2.27" evidence="4"/>
<dbReference type="InterPro" id="IPR017907">
    <property type="entry name" value="Znf_RING_CS"/>
</dbReference>
<evidence type="ECO:0000313" key="16">
    <source>
        <dbReference type="EnsemblMetazoa" id="XP_022668064"/>
    </source>
</evidence>
<comment type="pathway">
    <text evidence="3">Protein modification; protein ubiquitination.</text>
</comment>
<dbReference type="PROSITE" id="PS50089">
    <property type="entry name" value="ZF_RING_2"/>
    <property type="match status" value="1"/>
</dbReference>
<dbReference type="RefSeq" id="XP_022668064.1">
    <property type="nucleotide sequence ID" value="XM_022812329.1"/>
</dbReference>
<feature type="chain" id="PRO_5029879386" description="RING-type E3 ubiquitin transferase" evidence="14">
    <location>
        <begin position="19"/>
        <end position="205"/>
    </location>
</feature>
<dbReference type="GO" id="GO:0061630">
    <property type="term" value="F:ubiquitin protein ligase activity"/>
    <property type="evidence" value="ECO:0007669"/>
    <property type="project" value="UniProtKB-EC"/>
</dbReference>
<sequence length="205" mass="22705">MNVTIYFLTSIIFRRVSSLFIMARTADGGTGSKAAGEESFDCNICLDTARDAVISLCGHLFCWPCLHQWLEIRPQRPVCPVCKAGIGRDKVIPIYGRGGSKEDPRDRMPPRPPGQRTEPEATSRAEAHHFGFGDTSNLQMNFGIGGFPFTLFASTFNFSVPMTGERQAGPVGPDFHSAETVMMDQLVSKLFIWLACIFLLWLIVV</sequence>
<dbReference type="GeneID" id="111253216"/>
<dbReference type="InterPro" id="IPR001841">
    <property type="entry name" value="Znf_RING"/>
</dbReference>
<keyword evidence="13" id="KW-1133">Transmembrane helix</keyword>
<dbReference type="GO" id="GO:0006511">
    <property type="term" value="P:ubiquitin-dependent protein catabolic process"/>
    <property type="evidence" value="ECO:0007669"/>
    <property type="project" value="InterPro"/>
</dbReference>
<evidence type="ECO:0000256" key="13">
    <source>
        <dbReference type="SAM" id="Phobius"/>
    </source>
</evidence>
<protein>
    <recommendedName>
        <fullName evidence="4">RING-type E3 ubiquitin transferase</fullName>
        <ecNumber evidence="4">2.3.2.27</ecNumber>
    </recommendedName>
</protein>
<dbReference type="GO" id="GO:0005783">
    <property type="term" value="C:endoplasmic reticulum"/>
    <property type="evidence" value="ECO:0007669"/>
    <property type="project" value="InterPro"/>
</dbReference>
<keyword evidence="14" id="KW-0732">Signal</keyword>
<comment type="subcellular location">
    <subcellularLocation>
        <location evidence="2">Endomembrane system</location>
    </subcellularLocation>
</comment>
<evidence type="ECO:0000256" key="4">
    <source>
        <dbReference type="ARBA" id="ARBA00012483"/>
    </source>
</evidence>
<evidence type="ECO:0000313" key="17">
    <source>
        <dbReference type="Proteomes" id="UP000594260"/>
    </source>
</evidence>
<keyword evidence="6" id="KW-0479">Metal-binding</keyword>
<dbReference type="PROSITE" id="PS00518">
    <property type="entry name" value="ZF_RING_1"/>
    <property type="match status" value="1"/>
</dbReference>
<keyword evidence="17" id="KW-1185">Reference proteome</keyword>
<evidence type="ECO:0000256" key="7">
    <source>
        <dbReference type="ARBA" id="ARBA00022771"/>
    </source>
</evidence>
<evidence type="ECO:0000256" key="12">
    <source>
        <dbReference type="SAM" id="MobiDB-lite"/>
    </source>
</evidence>
<dbReference type="FunFam" id="3.30.40.10:FF:000062">
    <property type="entry name" value="E3 ubiquitin-protein ligase RNF185"/>
    <property type="match status" value="1"/>
</dbReference>
<evidence type="ECO:0000256" key="9">
    <source>
        <dbReference type="ARBA" id="ARBA00022833"/>
    </source>
</evidence>
<keyword evidence="8" id="KW-0833">Ubl conjugation pathway</keyword>
<dbReference type="SUPFAM" id="SSF57850">
    <property type="entry name" value="RING/U-box"/>
    <property type="match status" value="1"/>
</dbReference>
<dbReference type="InterPro" id="IPR045103">
    <property type="entry name" value="RNF5/RNF185-like"/>
</dbReference>
<evidence type="ECO:0000256" key="10">
    <source>
        <dbReference type="ARBA" id="ARBA00023136"/>
    </source>
</evidence>
<keyword evidence="13" id="KW-0812">Transmembrane</keyword>
<evidence type="ECO:0000256" key="14">
    <source>
        <dbReference type="SAM" id="SignalP"/>
    </source>
</evidence>
<comment type="catalytic activity">
    <reaction evidence="1">
        <text>S-ubiquitinyl-[E2 ubiquitin-conjugating enzyme]-L-cysteine + [acceptor protein]-L-lysine = [E2 ubiquitin-conjugating enzyme]-L-cysteine + N(6)-ubiquitinyl-[acceptor protein]-L-lysine.</text>
        <dbReference type="EC" id="2.3.2.27"/>
    </reaction>
</comment>
<dbReference type="InterPro" id="IPR013083">
    <property type="entry name" value="Znf_RING/FYVE/PHD"/>
</dbReference>
<keyword evidence="10 13" id="KW-0472">Membrane</keyword>
<feature type="region of interest" description="Disordered" evidence="12">
    <location>
        <begin position="93"/>
        <end position="125"/>
    </location>
</feature>
<dbReference type="InterPro" id="IPR018957">
    <property type="entry name" value="Znf_C3HC4_RING-type"/>
</dbReference>
<feature type="compositionally biased region" description="Basic and acidic residues" evidence="12">
    <location>
        <begin position="99"/>
        <end position="109"/>
    </location>
</feature>
<evidence type="ECO:0000256" key="3">
    <source>
        <dbReference type="ARBA" id="ARBA00004906"/>
    </source>
</evidence>
<evidence type="ECO:0000256" key="1">
    <source>
        <dbReference type="ARBA" id="ARBA00000900"/>
    </source>
</evidence>
<evidence type="ECO:0000256" key="5">
    <source>
        <dbReference type="ARBA" id="ARBA00022679"/>
    </source>
</evidence>
<keyword evidence="5" id="KW-0808">Transferase</keyword>
<dbReference type="Pfam" id="PF00097">
    <property type="entry name" value="zf-C3HC4"/>
    <property type="match status" value="1"/>
</dbReference>
<dbReference type="GO" id="GO:0016567">
    <property type="term" value="P:protein ubiquitination"/>
    <property type="evidence" value="ECO:0007669"/>
    <property type="project" value="UniProtKB-UniPathway"/>
</dbReference>
<dbReference type="FunCoup" id="A0A7M7KMD9">
    <property type="interactions" value="1246"/>
</dbReference>
<organism evidence="16 17">
    <name type="scientific">Varroa destructor</name>
    <name type="common">Honeybee mite</name>
    <dbReference type="NCBI Taxonomy" id="109461"/>
    <lineage>
        <taxon>Eukaryota</taxon>
        <taxon>Metazoa</taxon>
        <taxon>Ecdysozoa</taxon>
        <taxon>Arthropoda</taxon>
        <taxon>Chelicerata</taxon>
        <taxon>Arachnida</taxon>
        <taxon>Acari</taxon>
        <taxon>Parasitiformes</taxon>
        <taxon>Mesostigmata</taxon>
        <taxon>Gamasina</taxon>
        <taxon>Dermanyssoidea</taxon>
        <taxon>Varroidae</taxon>
        <taxon>Varroa</taxon>
    </lineage>
</organism>
<dbReference type="EnsemblMetazoa" id="XM_022812329">
    <property type="protein sequence ID" value="XP_022668064"/>
    <property type="gene ID" value="LOC111253216"/>
</dbReference>